<dbReference type="AlphaFoldDB" id="A0A8T5GEF8"/>
<reference evidence="1" key="1">
    <citation type="journal article" date="2021" name="ISME J.">
        <title>Mercury methylation by metabolically versatile and cosmopolitan marine bacteria.</title>
        <authorList>
            <person name="Lin H."/>
            <person name="Ascher D.B."/>
            <person name="Myung Y."/>
            <person name="Lamborg C.H."/>
            <person name="Hallam S.J."/>
            <person name="Gionfriddo C.M."/>
            <person name="Holt K.E."/>
            <person name="Moreau J.W."/>
        </authorList>
    </citation>
    <scope>NUCLEOTIDE SEQUENCE</scope>
    <source>
        <strain evidence="1">SI075_bin30</strain>
    </source>
</reference>
<comment type="caution">
    <text evidence="1">The sequence shown here is derived from an EMBL/GenBank/DDBJ whole genome shotgun (WGS) entry which is preliminary data.</text>
</comment>
<protein>
    <submittedName>
        <fullName evidence="1">Uncharacterized protein</fullName>
    </submittedName>
</protein>
<dbReference type="EMBL" id="JABJNZ010000029">
    <property type="protein sequence ID" value="MBT4870351.1"/>
    <property type="molecule type" value="Genomic_DNA"/>
</dbReference>
<evidence type="ECO:0000313" key="2">
    <source>
        <dbReference type="Proteomes" id="UP000722459"/>
    </source>
</evidence>
<accession>A0A8T5GEF8</accession>
<name>A0A8T5GEF8_9ARCH</name>
<dbReference type="Proteomes" id="UP000722459">
    <property type="component" value="Unassembled WGS sequence"/>
</dbReference>
<sequence>MRTWYDTKYGKAPYKEVLRVTFNFEGISAEDIAFRQYKLLLTDAVIQAHMELSTGEGIALFVPGTNPEQVLRKEEIKYKITNKEVISYEEVLASNNMFVNSK</sequence>
<organism evidence="1 2">
    <name type="scientific">Candidatus Iainarchaeum sp</name>
    <dbReference type="NCBI Taxonomy" id="3101447"/>
    <lineage>
        <taxon>Archaea</taxon>
        <taxon>Candidatus Iainarchaeota</taxon>
        <taxon>Candidatus Iainarchaeia</taxon>
        <taxon>Candidatus Iainarchaeales</taxon>
        <taxon>Candidatus Iainarchaeaceae</taxon>
        <taxon>Candidatus Iainarchaeum</taxon>
    </lineage>
</organism>
<proteinExistence type="predicted"/>
<evidence type="ECO:0000313" key="1">
    <source>
        <dbReference type="EMBL" id="MBT4870351.1"/>
    </source>
</evidence>
<gene>
    <name evidence="1" type="ORF">HON47_02165</name>
</gene>